<comment type="similarity">
    <text evidence="7">Belongs to the dTDP-4-dehydrorhamnose 3,5-epimerase family.</text>
</comment>
<dbReference type="InterPro" id="IPR014710">
    <property type="entry name" value="RmlC-like_jellyroll"/>
</dbReference>
<evidence type="ECO:0000256" key="1">
    <source>
        <dbReference type="ARBA" id="ARBA00001298"/>
    </source>
</evidence>
<dbReference type="PANTHER" id="PTHR21047:SF2">
    <property type="entry name" value="THYMIDINE DIPHOSPHO-4-KETO-RHAMNOSE 3,5-EPIMERASE"/>
    <property type="match status" value="1"/>
</dbReference>
<proteinExistence type="inferred from homology"/>
<dbReference type="GO" id="GO:0000271">
    <property type="term" value="P:polysaccharide biosynthetic process"/>
    <property type="evidence" value="ECO:0007669"/>
    <property type="project" value="TreeGrafter"/>
</dbReference>
<gene>
    <name evidence="8" type="ORF">SAMN05892877_10814</name>
</gene>
<dbReference type="PANTHER" id="PTHR21047">
    <property type="entry name" value="DTDP-6-DEOXY-D-GLUCOSE-3,5 EPIMERASE"/>
    <property type="match status" value="1"/>
</dbReference>
<dbReference type="GO" id="GO:0019305">
    <property type="term" value="P:dTDP-rhamnose biosynthetic process"/>
    <property type="evidence" value="ECO:0007669"/>
    <property type="project" value="UniProtKB-UniRule"/>
</dbReference>
<evidence type="ECO:0000256" key="2">
    <source>
        <dbReference type="ARBA" id="ARBA00001997"/>
    </source>
</evidence>
<comment type="pathway">
    <text evidence="7">Carbohydrate biosynthesis; dTDP-L-rhamnose biosynthesis.</text>
</comment>
<sequence>MTFEIRPLELDGVLEIRPRKFVDERGFFSETWSARGFADAGIGLAFVQDNHSYSSARGVLRGLHYQLPPFAQDKLVRVVKGSIFDVAVDIRKGSPTFARWCGARLSAKEWNQLLVPKGFAHGFLTLEPETEVIYKVSSPYSAAHDRGIRFDDPDIGIIWPLAASQFQLSDKDRNAPRLAKAQLYEAMEEASA</sequence>
<dbReference type="CDD" id="cd00438">
    <property type="entry name" value="cupin_RmlC"/>
    <property type="match status" value="1"/>
</dbReference>
<dbReference type="UniPathway" id="UPA00124"/>
<organism evidence="8 9">
    <name type="scientific">Rhizobium subbaraonis</name>
    <dbReference type="NCBI Taxonomy" id="908946"/>
    <lineage>
        <taxon>Bacteria</taxon>
        <taxon>Pseudomonadati</taxon>
        <taxon>Pseudomonadota</taxon>
        <taxon>Alphaproteobacteria</taxon>
        <taxon>Hyphomicrobiales</taxon>
        <taxon>Rhizobiaceae</taxon>
        <taxon>Rhizobium/Agrobacterium group</taxon>
        <taxon>Rhizobium</taxon>
    </lineage>
</organism>
<dbReference type="GO" id="GO:0005829">
    <property type="term" value="C:cytosol"/>
    <property type="evidence" value="ECO:0007669"/>
    <property type="project" value="TreeGrafter"/>
</dbReference>
<comment type="subunit">
    <text evidence="7">Homodimer.</text>
</comment>
<name>A0A285UG95_9HYPH</name>
<keyword evidence="9" id="KW-1185">Reference proteome</keyword>
<comment type="function">
    <text evidence="2 7">Catalyzes the epimerization of the C3' and C5'positions of dTDP-6-deoxy-D-xylo-4-hexulose, forming dTDP-6-deoxy-L-lyxo-4-hexulose.</text>
</comment>
<dbReference type="OrthoDB" id="9800680at2"/>
<evidence type="ECO:0000256" key="7">
    <source>
        <dbReference type="RuleBase" id="RU364069"/>
    </source>
</evidence>
<evidence type="ECO:0000313" key="9">
    <source>
        <dbReference type="Proteomes" id="UP000219167"/>
    </source>
</evidence>
<keyword evidence="7" id="KW-0413">Isomerase</keyword>
<dbReference type="EC" id="5.1.3.13" evidence="3 7"/>
<dbReference type="Gene3D" id="2.60.120.10">
    <property type="entry name" value="Jelly Rolls"/>
    <property type="match status" value="1"/>
</dbReference>
<protein>
    <recommendedName>
        <fullName evidence="4 7">dTDP-4-dehydrorhamnose 3,5-epimerase</fullName>
        <ecNumber evidence="3 7">5.1.3.13</ecNumber>
    </recommendedName>
    <alternativeName>
        <fullName evidence="7">Thymidine diphospho-4-keto-rhamnose 3,5-epimerase</fullName>
    </alternativeName>
</protein>
<evidence type="ECO:0000256" key="5">
    <source>
        <dbReference type="PIRSR" id="PIRSR600888-1"/>
    </source>
</evidence>
<dbReference type="InterPro" id="IPR011051">
    <property type="entry name" value="RmlC_Cupin_sf"/>
</dbReference>
<feature type="site" description="Participates in a stacking interaction with the thymidine ring of dTDP-4-oxo-6-deoxyglucose" evidence="6">
    <location>
        <position position="140"/>
    </location>
</feature>
<dbReference type="NCBIfam" id="TIGR01221">
    <property type="entry name" value="rmlC"/>
    <property type="match status" value="1"/>
</dbReference>
<dbReference type="InterPro" id="IPR000888">
    <property type="entry name" value="RmlC-like"/>
</dbReference>
<feature type="active site" description="Proton acceptor" evidence="5">
    <location>
        <position position="64"/>
    </location>
</feature>
<evidence type="ECO:0000313" key="8">
    <source>
        <dbReference type="EMBL" id="SOC40822.1"/>
    </source>
</evidence>
<dbReference type="GO" id="GO:0008830">
    <property type="term" value="F:dTDP-4-dehydrorhamnose 3,5-epimerase activity"/>
    <property type="evidence" value="ECO:0007669"/>
    <property type="project" value="UniProtKB-UniRule"/>
</dbReference>
<comment type="catalytic activity">
    <reaction evidence="1 7">
        <text>dTDP-4-dehydro-6-deoxy-alpha-D-glucose = dTDP-4-dehydro-beta-L-rhamnose</text>
        <dbReference type="Rhea" id="RHEA:16969"/>
        <dbReference type="ChEBI" id="CHEBI:57649"/>
        <dbReference type="ChEBI" id="CHEBI:62830"/>
        <dbReference type="EC" id="5.1.3.13"/>
    </reaction>
</comment>
<reference evidence="8 9" key="1">
    <citation type="submission" date="2017-08" db="EMBL/GenBank/DDBJ databases">
        <authorList>
            <person name="de Groot N.N."/>
        </authorList>
    </citation>
    <scope>NUCLEOTIDE SEQUENCE [LARGE SCALE GENOMIC DNA]</scope>
    <source>
        <strain evidence="8 9">JC85</strain>
    </source>
</reference>
<evidence type="ECO:0000256" key="3">
    <source>
        <dbReference type="ARBA" id="ARBA00012098"/>
    </source>
</evidence>
<dbReference type="AlphaFoldDB" id="A0A285UG95"/>
<feature type="active site" description="Proton donor" evidence="5">
    <location>
        <position position="134"/>
    </location>
</feature>
<accession>A0A285UG95</accession>
<dbReference type="Proteomes" id="UP000219167">
    <property type="component" value="Unassembled WGS sequence"/>
</dbReference>
<dbReference type="SUPFAM" id="SSF51182">
    <property type="entry name" value="RmlC-like cupins"/>
    <property type="match status" value="1"/>
</dbReference>
<evidence type="ECO:0000256" key="6">
    <source>
        <dbReference type="PIRSR" id="PIRSR600888-3"/>
    </source>
</evidence>
<dbReference type="RefSeq" id="WP_097140012.1">
    <property type="nucleotide sequence ID" value="NZ_OBQD01000008.1"/>
</dbReference>
<evidence type="ECO:0000256" key="4">
    <source>
        <dbReference type="ARBA" id="ARBA00019595"/>
    </source>
</evidence>
<dbReference type="Pfam" id="PF00908">
    <property type="entry name" value="dTDP_sugar_isom"/>
    <property type="match status" value="1"/>
</dbReference>
<dbReference type="EMBL" id="OBQD01000008">
    <property type="protein sequence ID" value="SOC40822.1"/>
    <property type="molecule type" value="Genomic_DNA"/>
</dbReference>